<evidence type="ECO:0008006" key="5">
    <source>
        <dbReference type="Google" id="ProtNLM"/>
    </source>
</evidence>
<dbReference type="EMBL" id="BAABJP010000062">
    <property type="protein sequence ID" value="GAA5174494.1"/>
    <property type="molecule type" value="Genomic_DNA"/>
</dbReference>
<feature type="chain" id="PRO_5045865029" description="Lipoprotein" evidence="2">
    <location>
        <begin position="26"/>
        <end position="102"/>
    </location>
</feature>
<keyword evidence="2" id="KW-0732">Signal</keyword>
<proteinExistence type="predicted"/>
<organism evidence="3 4">
    <name type="scientific">Pseudonocardia eucalypti</name>
    <dbReference type="NCBI Taxonomy" id="648755"/>
    <lineage>
        <taxon>Bacteria</taxon>
        <taxon>Bacillati</taxon>
        <taxon>Actinomycetota</taxon>
        <taxon>Actinomycetes</taxon>
        <taxon>Pseudonocardiales</taxon>
        <taxon>Pseudonocardiaceae</taxon>
        <taxon>Pseudonocardia</taxon>
    </lineage>
</organism>
<dbReference type="RefSeq" id="WP_185062100.1">
    <property type="nucleotide sequence ID" value="NZ_BAABJP010000062.1"/>
</dbReference>
<evidence type="ECO:0000313" key="4">
    <source>
        <dbReference type="Proteomes" id="UP001428817"/>
    </source>
</evidence>
<comment type="caution">
    <text evidence="3">The sequence shown here is derived from an EMBL/GenBank/DDBJ whole genome shotgun (WGS) entry which is preliminary data.</text>
</comment>
<sequence>MTPTNAGLRWTVLLIAVAGALGTAACGSEQRRSPASPENAEQRQAYAACLAQNGVQLPERSGSGGERVKLDAEHPPPGVEQAAWDRARQACAGLAPPRRKNG</sequence>
<keyword evidence="4" id="KW-1185">Reference proteome</keyword>
<accession>A0ABP9RBA7</accession>
<evidence type="ECO:0000256" key="1">
    <source>
        <dbReference type="SAM" id="MobiDB-lite"/>
    </source>
</evidence>
<reference evidence="4" key="1">
    <citation type="journal article" date="2019" name="Int. J. Syst. Evol. Microbiol.">
        <title>The Global Catalogue of Microorganisms (GCM) 10K type strain sequencing project: providing services to taxonomists for standard genome sequencing and annotation.</title>
        <authorList>
            <consortium name="The Broad Institute Genomics Platform"/>
            <consortium name="The Broad Institute Genome Sequencing Center for Infectious Disease"/>
            <person name="Wu L."/>
            <person name="Ma J."/>
        </authorList>
    </citation>
    <scope>NUCLEOTIDE SEQUENCE [LARGE SCALE GENOMIC DNA]</scope>
    <source>
        <strain evidence="4">JCM 18303</strain>
    </source>
</reference>
<name>A0ABP9RBA7_9PSEU</name>
<gene>
    <name evidence="3" type="ORF">GCM10023321_78450</name>
</gene>
<evidence type="ECO:0000313" key="3">
    <source>
        <dbReference type="EMBL" id="GAA5174494.1"/>
    </source>
</evidence>
<evidence type="ECO:0000256" key="2">
    <source>
        <dbReference type="SAM" id="SignalP"/>
    </source>
</evidence>
<feature type="signal peptide" evidence="2">
    <location>
        <begin position="1"/>
        <end position="25"/>
    </location>
</feature>
<feature type="region of interest" description="Disordered" evidence="1">
    <location>
        <begin position="56"/>
        <end position="79"/>
    </location>
</feature>
<protein>
    <recommendedName>
        <fullName evidence="5">Lipoprotein</fullName>
    </recommendedName>
</protein>
<dbReference type="Proteomes" id="UP001428817">
    <property type="component" value="Unassembled WGS sequence"/>
</dbReference>